<dbReference type="EMBL" id="CP000655">
    <property type="protein sequence ID" value="ABP33785.1"/>
    <property type="molecule type" value="Genomic_DNA"/>
</dbReference>
<dbReference type="KEGG" id="pnu:Pnuc_0565"/>
<protein>
    <submittedName>
        <fullName evidence="1">Uncharacterized protein</fullName>
    </submittedName>
</protein>
<reference evidence="1 2" key="1">
    <citation type="journal article" date="2012" name="Stand. Genomic Sci.">
        <title>Complete genome sequence of Polynucleobacter necessarius subsp. asymbioticus type strain (QLW-P1DMWA-1(T)).</title>
        <authorList>
            <person name="Meincke L."/>
            <person name="Copeland A."/>
            <person name="Lapidus A."/>
            <person name="Lucas S."/>
            <person name="Berry K.W."/>
            <person name="Del Rio T.G."/>
            <person name="Hammon N."/>
            <person name="Dalin E."/>
            <person name="Tice H."/>
            <person name="Pitluck S."/>
            <person name="Richardson P."/>
            <person name="Bruce D."/>
            <person name="Goodwin L."/>
            <person name="Han C."/>
            <person name="Tapia R."/>
            <person name="Detter J.C."/>
            <person name="Schmutz J."/>
            <person name="Brettin T."/>
            <person name="Larimer F."/>
            <person name="Land M."/>
            <person name="Hauser L."/>
            <person name="Kyrpides N.C."/>
            <person name="Ivanova N."/>
            <person name="Goker M."/>
            <person name="Woyke T."/>
            <person name="Wu Q.L."/>
            <person name="Pockl M."/>
            <person name="Hahn M.W."/>
            <person name="Klenk H.P."/>
        </authorList>
    </citation>
    <scope>NUCLEOTIDE SEQUENCE [LARGE SCALE GENOMIC DNA]</scope>
    <source>
        <strain evidence="2">DSM 18221 / CIP 109841 / QLW-P1DMWA-1</strain>
    </source>
</reference>
<keyword evidence="2" id="KW-1185">Reference proteome</keyword>
<dbReference type="HOGENOM" id="CLU_2001796_0_0_4"/>
<accession>A4SWC1</accession>
<dbReference type="AlphaFoldDB" id="A4SWC1"/>
<proteinExistence type="predicted"/>
<name>A4SWC1_POLAQ</name>
<dbReference type="Proteomes" id="UP000000231">
    <property type="component" value="Chromosome"/>
</dbReference>
<organism evidence="1 2">
    <name type="scientific">Polynucleobacter asymbioticus (strain DSM 18221 / CIP 109841 / QLW-P1DMWA-1)</name>
    <name type="common">Polynucleobacter necessarius subsp. asymbioticus</name>
    <dbReference type="NCBI Taxonomy" id="312153"/>
    <lineage>
        <taxon>Bacteria</taxon>
        <taxon>Pseudomonadati</taxon>
        <taxon>Pseudomonadota</taxon>
        <taxon>Betaproteobacteria</taxon>
        <taxon>Burkholderiales</taxon>
        <taxon>Burkholderiaceae</taxon>
        <taxon>Polynucleobacter</taxon>
    </lineage>
</organism>
<sequence length="124" mass="13569">MGMFLRSIQFNFWRSTMSLTSLCGRHPLVTVLVASGFVFGSVAVAGPNIQFGMNQQVQTNPNNPHHLPADMDPKSQTLSDEISAIQVEVHEEVAEASETIHSIAFQDHHGSSQQILDYTTGTSN</sequence>
<evidence type="ECO:0000313" key="2">
    <source>
        <dbReference type="Proteomes" id="UP000000231"/>
    </source>
</evidence>
<evidence type="ECO:0000313" key="1">
    <source>
        <dbReference type="EMBL" id="ABP33785.1"/>
    </source>
</evidence>
<gene>
    <name evidence="1" type="ordered locus">Pnuc_0565</name>
</gene>